<accession>A0ABV3XL61</accession>
<dbReference type="InterPro" id="IPR029068">
    <property type="entry name" value="Glyas_Bleomycin-R_OHBP_Dase"/>
</dbReference>
<comment type="caution">
    <text evidence="2">The sequence shown here is derived from an EMBL/GenBank/DDBJ whole genome shotgun (WGS) entry which is preliminary data.</text>
</comment>
<dbReference type="Pfam" id="PF00903">
    <property type="entry name" value="Glyoxalase"/>
    <property type="match status" value="1"/>
</dbReference>
<reference evidence="2 3" key="1">
    <citation type="submission" date="2024-06" db="EMBL/GenBank/DDBJ databases">
        <title>Draft genome sequence of Geodermatophilus badlandi, a novel member of the Geodermatophilaceae isolated from badland sedimentary rocks in the Red desert, Wyoming, USA.</title>
        <authorList>
            <person name="Ben Tekaya S."/>
            <person name="Nouioui I."/>
            <person name="Flores G.M."/>
            <person name="Shaal M.N."/>
            <person name="Bredoire F."/>
            <person name="Basile F."/>
            <person name="Van Diepen L."/>
            <person name="Ward N.L."/>
        </authorList>
    </citation>
    <scope>NUCLEOTIDE SEQUENCE [LARGE SCALE GENOMIC DNA]</scope>
    <source>
        <strain evidence="2 3">WL48A</strain>
    </source>
</reference>
<keyword evidence="3" id="KW-1185">Reference proteome</keyword>
<organism evidence="2 3">
    <name type="scientific">Geodermatophilus maliterrae</name>
    <dbReference type="NCBI Taxonomy" id="3162531"/>
    <lineage>
        <taxon>Bacteria</taxon>
        <taxon>Bacillati</taxon>
        <taxon>Actinomycetota</taxon>
        <taxon>Actinomycetes</taxon>
        <taxon>Geodermatophilales</taxon>
        <taxon>Geodermatophilaceae</taxon>
        <taxon>Geodermatophilus</taxon>
    </lineage>
</organism>
<dbReference type="SUPFAM" id="SSF54593">
    <property type="entry name" value="Glyoxalase/Bleomycin resistance protein/Dihydroxybiphenyl dioxygenase"/>
    <property type="match status" value="1"/>
</dbReference>
<dbReference type="PANTHER" id="PTHR33993">
    <property type="entry name" value="GLYOXALASE-RELATED"/>
    <property type="match status" value="1"/>
</dbReference>
<proteinExistence type="predicted"/>
<dbReference type="InterPro" id="IPR052164">
    <property type="entry name" value="Anthracycline_SecMetBiosynth"/>
</dbReference>
<dbReference type="Proteomes" id="UP001560045">
    <property type="component" value="Unassembled WGS sequence"/>
</dbReference>
<name>A0ABV3XL61_9ACTN</name>
<feature type="domain" description="VOC" evidence="1">
    <location>
        <begin position="11"/>
        <end position="122"/>
    </location>
</feature>
<evidence type="ECO:0000313" key="3">
    <source>
        <dbReference type="Proteomes" id="UP001560045"/>
    </source>
</evidence>
<evidence type="ECO:0000259" key="1">
    <source>
        <dbReference type="PROSITE" id="PS51819"/>
    </source>
</evidence>
<dbReference type="PROSITE" id="PS51819">
    <property type="entry name" value="VOC"/>
    <property type="match status" value="1"/>
</dbReference>
<dbReference type="InterPro" id="IPR004360">
    <property type="entry name" value="Glyas_Fos-R_dOase_dom"/>
</dbReference>
<sequence length="125" mass="13522">MADSSPHRHHAIDYVELTVTDLEAAERFYAEAFGWRFTHYGPGYSGIRDPRDDAAEVGGLRLGDDVRPGGPLVLLFSADLDASVAAVRRAGGRVVEEPYAFPGGRRFHFADPAGNELGVYSEGEG</sequence>
<gene>
    <name evidence="2" type="ORF">ABQ292_22940</name>
</gene>
<dbReference type="CDD" id="cd07247">
    <property type="entry name" value="SgaA_N_like"/>
    <property type="match status" value="1"/>
</dbReference>
<dbReference type="EMBL" id="JBFNXQ010000113">
    <property type="protein sequence ID" value="MEX5721217.1"/>
    <property type="molecule type" value="Genomic_DNA"/>
</dbReference>
<protein>
    <submittedName>
        <fullName evidence="2">VOC family protein</fullName>
    </submittedName>
</protein>
<evidence type="ECO:0000313" key="2">
    <source>
        <dbReference type="EMBL" id="MEX5721217.1"/>
    </source>
</evidence>
<dbReference type="Gene3D" id="3.10.180.10">
    <property type="entry name" value="2,3-Dihydroxybiphenyl 1,2-Dioxygenase, domain 1"/>
    <property type="match status" value="1"/>
</dbReference>
<dbReference type="RefSeq" id="WP_369210028.1">
    <property type="nucleotide sequence ID" value="NZ_JBFNXQ010000113.1"/>
</dbReference>
<dbReference type="InterPro" id="IPR037523">
    <property type="entry name" value="VOC_core"/>
</dbReference>
<dbReference type="PANTHER" id="PTHR33993:SF1">
    <property type="entry name" value="GLYOXALASE FAMILY PROTEIN"/>
    <property type="match status" value="1"/>
</dbReference>